<dbReference type="GO" id="GO:0009279">
    <property type="term" value="C:cell outer membrane"/>
    <property type="evidence" value="ECO:0007669"/>
    <property type="project" value="UniProtKB-SubCell"/>
</dbReference>
<dbReference type="PANTHER" id="PTHR30026:SF20">
    <property type="entry name" value="OUTER MEMBRANE PROTEIN TOLC"/>
    <property type="match status" value="1"/>
</dbReference>
<feature type="chain" id="PRO_5037894149" evidence="8">
    <location>
        <begin position="28"/>
        <end position="473"/>
    </location>
</feature>
<organism evidence="9 10">
    <name type="scientific">Hymenobacter montanus</name>
    <dbReference type="NCBI Taxonomy" id="2771359"/>
    <lineage>
        <taxon>Bacteria</taxon>
        <taxon>Pseudomonadati</taxon>
        <taxon>Bacteroidota</taxon>
        <taxon>Cytophagia</taxon>
        <taxon>Cytophagales</taxon>
        <taxon>Hymenobacteraceae</taxon>
        <taxon>Hymenobacter</taxon>
    </lineage>
</organism>
<evidence type="ECO:0000256" key="2">
    <source>
        <dbReference type="ARBA" id="ARBA00007613"/>
    </source>
</evidence>
<dbReference type="GO" id="GO:1990281">
    <property type="term" value="C:efflux pump complex"/>
    <property type="evidence" value="ECO:0007669"/>
    <property type="project" value="TreeGrafter"/>
</dbReference>
<dbReference type="Gene3D" id="1.20.1600.10">
    <property type="entry name" value="Outer membrane efflux proteins (OEP)"/>
    <property type="match status" value="1"/>
</dbReference>
<keyword evidence="3" id="KW-0813">Transport</keyword>
<proteinExistence type="inferred from homology"/>
<dbReference type="Pfam" id="PF02321">
    <property type="entry name" value="OEP"/>
    <property type="match status" value="1"/>
</dbReference>
<evidence type="ECO:0000313" key="9">
    <source>
        <dbReference type="EMBL" id="MBD2768141.1"/>
    </source>
</evidence>
<reference evidence="9" key="1">
    <citation type="submission" date="2020-09" db="EMBL/GenBank/DDBJ databases">
        <authorList>
            <person name="Kim M.K."/>
        </authorList>
    </citation>
    <scope>NUCLEOTIDE SEQUENCE</scope>
    <source>
        <strain evidence="9">BT664</strain>
    </source>
</reference>
<comment type="subcellular location">
    <subcellularLocation>
        <location evidence="1">Cell outer membrane</location>
    </subcellularLocation>
</comment>
<gene>
    <name evidence="9" type="ORF">IC235_09585</name>
</gene>
<dbReference type="InterPro" id="IPR003423">
    <property type="entry name" value="OMP_efflux"/>
</dbReference>
<keyword evidence="4" id="KW-1134">Transmembrane beta strand</keyword>
<name>A0A927BCA1_9BACT</name>
<keyword evidence="5" id="KW-0812">Transmembrane</keyword>
<keyword evidence="7" id="KW-0998">Cell outer membrane</keyword>
<evidence type="ECO:0000256" key="1">
    <source>
        <dbReference type="ARBA" id="ARBA00004442"/>
    </source>
</evidence>
<evidence type="ECO:0000256" key="6">
    <source>
        <dbReference type="ARBA" id="ARBA00023136"/>
    </source>
</evidence>
<evidence type="ECO:0000256" key="7">
    <source>
        <dbReference type="ARBA" id="ARBA00023237"/>
    </source>
</evidence>
<dbReference type="AlphaFoldDB" id="A0A927BCA1"/>
<dbReference type="PANTHER" id="PTHR30026">
    <property type="entry name" value="OUTER MEMBRANE PROTEIN TOLC"/>
    <property type="match status" value="1"/>
</dbReference>
<evidence type="ECO:0000256" key="4">
    <source>
        <dbReference type="ARBA" id="ARBA00022452"/>
    </source>
</evidence>
<evidence type="ECO:0000256" key="8">
    <source>
        <dbReference type="SAM" id="SignalP"/>
    </source>
</evidence>
<accession>A0A927BCA1</accession>
<keyword evidence="6" id="KW-0472">Membrane</keyword>
<comment type="similarity">
    <text evidence="2">Belongs to the outer membrane factor (OMF) (TC 1.B.17) family.</text>
</comment>
<dbReference type="GO" id="GO:0015562">
    <property type="term" value="F:efflux transmembrane transporter activity"/>
    <property type="evidence" value="ECO:0007669"/>
    <property type="project" value="InterPro"/>
</dbReference>
<protein>
    <submittedName>
        <fullName evidence="9">TolC family protein</fullName>
    </submittedName>
</protein>
<comment type="caution">
    <text evidence="9">The sequence shown here is derived from an EMBL/GenBank/DDBJ whole genome shotgun (WGS) entry which is preliminary data.</text>
</comment>
<keyword evidence="8" id="KW-0732">Signal</keyword>
<evidence type="ECO:0000256" key="3">
    <source>
        <dbReference type="ARBA" id="ARBA00022448"/>
    </source>
</evidence>
<keyword evidence="10" id="KW-1185">Reference proteome</keyword>
<dbReference type="GO" id="GO:0015288">
    <property type="term" value="F:porin activity"/>
    <property type="evidence" value="ECO:0007669"/>
    <property type="project" value="TreeGrafter"/>
</dbReference>
<feature type="signal peptide" evidence="8">
    <location>
        <begin position="1"/>
        <end position="27"/>
    </location>
</feature>
<sequence>MTHLILLLRRAAMALLLPLLVSPAAHAQYPLPASPGASLLDGYIAQGLQSNLALQQRRESHTHAKMALQSARALFYPTLDFNARYSVANGGRLIELPVGDLLNPAYATLNQLTGSDRFPQLQNQSTPFLRPREHETKLRLSVPVYQPALRYNQAISREQAAVEALDVRRYRRELVKEIKVAYFQYLAAQRVIALYDRTLKLVERNKRVNEKLVENQRATPDVVYRAQAEVSGVLQQLAEAHKNEQVARAYFNFLLNRSPEEGVAALPDSALRLPEPQPLPELTASAGATREEVQQQQKAVDIAGLTLGLARSRYHPTISGLVDHGYQGPRYDFRNRDGSRFTQASLVLNWTLFSGLQNRAQLSMARAAERQQAARLLEVQAQIGLEVRQDYYELQAARAQVRAAEDRARSAAQAFRLMSRQYEEGLTPLLQFIDARTTYTNAELNVILTRYAYLGQLAHTERSAATYPLAAEE</sequence>
<evidence type="ECO:0000313" key="10">
    <source>
        <dbReference type="Proteomes" id="UP000612233"/>
    </source>
</evidence>
<dbReference type="SUPFAM" id="SSF56954">
    <property type="entry name" value="Outer membrane efflux proteins (OEP)"/>
    <property type="match status" value="1"/>
</dbReference>
<dbReference type="InterPro" id="IPR051906">
    <property type="entry name" value="TolC-like"/>
</dbReference>
<dbReference type="Proteomes" id="UP000612233">
    <property type="component" value="Unassembled WGS sequence"/>
</dbReference>
<evidence type="ECO:0000256" key="5">
    <source>
        <dbReference type="ARBA" id="ARBA00022692"/>
    </source>
</evidence>
<dbReference type="EMBL" id="JACXAD010000009">
    <property type="protein sequence ID" value="MBD2768141.1"/>
    <property type="molecule type" value="Genomic_DNA"/>
</dbReference>
<dbReference type="RefSeq" id="WP_191004962.1">
    <property type="nucleotide sequence ID" value="NZ_JACXAD010000009.1"/>
</dbReference>